<feature type="signal peptide" evidence="1">
    <location>
        <begin position="1"/>
        <end position="19"/>
    </location>
</feature>
<dbReference type="PANTHER" id="PTHR37835">
    <property type="entry name" value="ALPHA-CLOSTRIPAIN"/>
    <property type="match status" value="1"/>
</dbReference>
<dbReference type="EMBL" id="QOQW01000008">
    <property type="protein sequence ID" value="RCK80048.1"/>
    <property type="molecule type" value="Genomic_DNA"/>
</dbReference>
<proteinExistence type="predicted"/>
<sequence length="443" mass="47979">MSIAVLFFVVACAVAPVDAAPKKWTFMVFLNADNNLDPYGVEDMNEMAKIGSSDFANIVVLIDREKGPATLNYIEKGKITLLKEMGEIDMGDYNVLVDFVKSTAAAYPAEHYAVIAWNHGSGWKDGHDAIIKGISYDDESGNHITTNQLTIACQQIKAALGKNIDIFAFDACLMQMAEVAHAIPGVDYIVASEEVEPGAGWPYDGVLSGLTRTTTPAQFAAHIVKAYAASYNGGSQGSSSGTQSALEMKNYAAFKDAVDGFAKAAMAGNYGPQFKDALNKVQKFYYRTNIDLPHFVELLKVTVNDAGFQTACDKLLAASAKLIIANGLSGYSTKNAKGLAIYFPASSYSFSAPYNDLAFAKDTLWDEMVQDYYKKTTAATVVSDVENGDLSSLMAYVSTANENNREVSAHLINKLNFRVFTEGGFDSATQESVRHLIAELKNK</sequence>
<dbReference type="Gene3D" id="3.40.50.11970">
    <property type="match status" value="1"/>
</dbReference>
<organism evidence="2 3">
    <name type="scientific">Candidatus Ozemobacter sibiricus</name>
    <dbReference type="NCBI Taxonomy" id="2268124"/>
    <lineage>
        <taxon>Bacteria</taxon>
        <taxon>Candidatus Ozemobacteria</taxon>
        <taxon>Candidatus Ozemobacterales</taxon>
        <taxon>Candidatus Ozemobacteraceae</taxon>
        <taxon>Candidatus Ozemobacter</taxon>
    </lineage>
</organism>
<dbReference type="PANTHER" id="PTHR37835:SF1">
    <property type="entry name" value="ALPHA-CLOSTRIPAIN"/>
    <property type="match status" value="1"/>
</dbReference>
<evidence type="ECO:0000313" key="3">
    <source>
        <dbReference type="Proteomes" id="UP000252355"/>
    </source>
</evidence>
<dbReference type="AlphaFoldDB" id="A0A367ZPJ2"/>
<accession>A0A367ZPJ2</accession>
<dbReference type="Proteomes" id="UP000252355">
    <property type="component" value="Unassembled WGS sequence"/>
</dbReference>
<keyword evidence="1" id="KW-0732">Signal</keyword>
<dbReference type="Pfam" id="PF03415">
    <property type="entry name" value="Peptidase_C11"/>
    <property type="match status" value="1"/>
</dbReference>
<evidence type="ECO:0000313" key="2">
    <source>
        <dbReference type="EMBL" id="RCK80048.1"/>
    </source>
</evidence>
<protein>
    <submittedName>
        <fullName evidence="2">Clostripain</fullName>
    </submittedName>
</protein>
<comment type="caution">
    <text evidence="2">The sequence shown here is derived from an EMBL/GenBank/DDBJ whole genome shotgun (WGS) entry which is preliminary data.</text>
</comment>
<gene>
    <name evidence="2" type="ORF">OZSIB_3552</name>
</gene>
<reference evidence="2 3" key="1">
    <citation type="submission" date="2018-05" db="EMBL/GenBank/DDBJ databases">
        <title>A metagenomic window into the 2 km-deep terrestrial subsurface aquifer revealed taxonomically and functionally diverse microbial community comprising novel uncultured bacterial lineages.</title>
        <authorList>
            <person name="Kadnikov V.V."/>
            <person name="Mardanov A.V."/>
            <person name="Beletsky A.V."/>
            <person name="Banks D."/>
            <person name="Pimenov N.V."/>
            <person name="Frank Y.A."/>
            <person name="Karnachuk O.V."/>
            <person name="Ravin N.V."/>
        </authorList>
    </citation>
    <scope>NUCLEOTIDE SEQUENCE [LARGE SCALE GENOMIC DNA]</scope>
    <source>
        <strain evidence="2">BY5</strain>
    </source>
</reference>
<feature type="chain" id="PRO_5017041344" evidence="1">
    <location>
        <begin position="20"/>
        <end position="443"/>
    </location>
</feature>
<name>A0A367ZPJ2_9BACT</name>
<dbReference type="InterPro" id="IPR005077">
    <property type="entry name" value="Peptidase_C11"/>
</dbReference>
<evidence type="ECO:0000256" key="1">
    <source>
        <dbReference type="SAM" id="SignalP"/>
    </source>
</evidence>